<dbReference type="AlphaFoldDB" id="A0A497E3L5"/>
<reference evidence="2 3" key="1">
    <citation type="submission" date="2018-06" db="EMBL/GenBank/DDBJ databases">
        <title>Extensive metabolic versatility and redundancy in microbially diverse, dynamic hydrothermal sediments.</title>
        <authorList>
            <person name="Dombrowski N."/>
            <person name="Teske A."/>
            <person name="Baker B.J."/>
        </authorList>
    </citation>
    <scope>NUCLEOTIDE SEQUENCE [LARGE SCALE GENOMIC DNA]</scope>
    <source>
        <strain evidence="2">B47_G16</strain>
    </source>
</reference>
<protein>
    <submittedName>
        <fullName evidence="2">Uncharacterized protein</fullName>
    </submittedName>
</protein>
<organism evidence="2 3">
    <name type="scientific">Aerophobetes bacterium</name>
    <dbReference type="NCBI Taxonomy" id="2030807"/>
    <lineage>
        <taxon>Bacteria</taxon>
        <taxon>Candidatus Aerophobota</taxon>
    </lineage>
</organism>
<dbReference type="Proteomes" id="UP000279422">
    <property type="component" value="Unassembled WGS sequence"/>
</dbReference>
<evidence type="ECO:0000313" key="2">
    <source>
        <dbReference type="EMBL" id="RLE09115.1"/>
    </source>
</evidence>
<name>A0A497E3L5_UNCAE</name>
<sequence>MANPAENTMLYIPTLGKVHLVTGKSPCFSLIRGDKLLIFSHPFVSKGLIFGIFSLIFSYFSFWI</sequence>
<dbReference type="EMBL" id="QMPZ01000062">
    <property type="protein sequence ID" value="RLE09115.1"/>
    <property type="molecule type" value="Genomic_DNA"/>
</dbReference>
<keyword evidence="1" id="KW-0472">Membrane</keyword>
<proteinExistence type="predicted"/>
<accession>A0A497E3L5</accession>
<evidence type="ECO:0000256" key="1">
    <source>
        <dbReference type="SAM" id="Phobius"/>
    </source>
</evidence>
<keyword evidence="1" id="KW-1133">Transmembrane helix</keyword>
<gene>
    <name evidence="2" type="ORF">DRJ00_05060</name>
</gene>
<keyword evidence="1" id="KW-0812">Transmembrane</keyword>
<evidence type="ECO:0000313" key="3">
    <source>
        <dbReference type="Proteomes" id="UP000279422"/>
    </source>
</evidence>
<feature type="transmembrane region" description="Helical" evidence="1">
    <location>
        <begin position="43"/>
        <end position="62"/>
    </location>
</feature>
<comment type="caution">
    <text evidence="2">The sequence shown here is derived from an EMBL/GenBank/DDBJ whole genome shotgun (WGS) entry which is preliminary data.</text>
</comment>